<evidence type="ECO:0000256" key="1">
    <source>
        <dbReference type="SAM" id="SignalP"/>
    </source>
</evidence>
<reference evidence="2 3" key="1">
    <citation type="submission" date="2019-06" db="EMBL/GenBank/DDBJ databases">
        <title>Sequencing the genomes of 1000 actinobacteria strains.</title>
        <authorList>
            <person name="Klenk H.-P."/>
        </authorList>
    </citation>
    <scope>NUCLEOTIDE SEQUENCE [LARGE SCALE GENOMIC DNA]</scope>
    <source>
        <strain evidence="2 3">DSM 41649</strain>
    </source>
</reference>
<gene>
    <name evidence="2" type="ORF">FB465_1479</name>
</gene>
<keyword evidence="1" id="KW-0732">Signal</keyword>
<sequence>MTTVRKALTARNGLLLAAAVCGLMFGTAGSAAATCSALDVVGGLAPGFGNSCVSR</sequence>
<dbReference type="Proteomes" id="UP000318416">
    <property type="component" value="Unassembled WGS sequence"/>
</dbReference>
<keyword evidence="3" id="KW-1185">Reference proteome</keyword>
<dbReference type="EMBL" id="VIVR01000001">
    <property type="protein sequence ID" value="TWE16497.1"/>
    <property type="molecule type" value="Genomic_DNA"/>
</dbReference>
<dbReference type="RefSeq" id="WP_170290517.1">
    <property type="nucleotide sequence ID" value="NZ_BAAABR010000002.1"/>
</dbReference>
<protein>
    <recommendedName>
        <fullName evidence="4">Small secreted domain DUF320</fullName>
    </recommendedName>
</protein>
<dbReference type="AlphaFoldDB" id="A0A561ELK0"/>
<feature type="signal peptide" evidence="1">
    <location>
        <begin position="1"/>
        <end position="32"/>
    </location>
</feature>
<feature type="chain" id="PRO_5038929048" description="Small secreted domain DUF320" evidence="1">
    <location>
        <begin position="33"/>
        <end position="55"/>
    </location>
</feature>
<evidence type="ECO:0000313" key="3">
    <source>
        <dbReference type="Proteomes" id="UP000318416"/>
    </source>
</evidence>
<accession>A0A561ELK0</accession>
<evidence type="ECO:0000313" key="2">
    <source>
        <dbReference type="EMBL" id="TWE16497.1"/>
    </source>
</evidence>
<evidence type="ECO:0008006" key="4">
    <source>
        <dbReference type="Google" id="ProtNLM"/>
    </source>
</evidence>
<name>A0A561ELK0_9ACTN</name>
<organism evidence="2 3">
    <name type="scientific">Kitasatospora atroaurantiaca</name>
    <dbReference type="NCBI Taxonomy" id="285545"/>
    <lineage>
        <taxon>Bacteria</taxon>
        <taxon>Bacillati</taxon>
        <taxon>Actinomycetota</taxon>
        <taxon>Actinomycetes</taxon>
        <taxon>Kitasatosporales</taxon>
        <taxon>Streptomycetaceae</taxon>
        <taxon>Kitasatospora</taxon>
    </lineage>
</organism>
<comment type="caution">
    <text evidence="2">The sequence shown here is derived from an EMBL/GenBank/DDBJ whole genome shotgun (WGS) entry which is preliminary data.</text>
</comment>
<proteinExistence type="predicted"/>